<keyword evidence="2" id="KW-1185">Reference proteome</keyword>
<protein>
    <recommendedName>
        <fullName evidence="3">SMI1/KNR4 family protein</fullName>
    </recommendedName>
</protein>
<dbReference type="RefSeq" id="WP_185259375.1">
    <property type="nucleotide sequence ID" value="NZ_AP023368.1"/>
</dbReference>
<sequence length="192" mass="21829">MAKRIKGTAEEAKNWVMESTLVEEQKAALGQFISSFPTQTFFKKERRESDPAWLRELGNILLGVDSENLLWYQFNHFDHSEYDDYRFQDSFYNDQCFAKDLGEYSEILVEGEPLLIVAAIMENLRSVLAVKSGDSGDLAVYDFSYEDVKRLDGGKGEIPASMVQQAFPSYAEMLGRVSAVMFSEDEIVEATE</sequence>
<dbReference type="Proteomes" id="UP000515703">
    <property type="component" value="Chromosome"/>
</dbReference>
<name>A0A7I8DN16_9FIRM</name>
<proteinExistence type="predicted"/>
<reference evidence="1 2" key="1">
    <citation type="submission" date="2020-08" db="EMBL/GenBank/DDBJ databases">
        <title>Draft genome sequencing of an Anaerocolumna strain isolated from anoxic soil subjected to BSD treatment.</title>
        <authorList>
            <person name="Uek A."/>
            <person name="Tonouchi A."/>
        </authorList>
    </citation>
    <scope>NUCLEOTIDE SEQUENCE [LARGE SCALE GENOMIC DNA]</scope>
    <source>
        <strain evidence="1 2">CTTW</strain>
    </source>
</reference>
<gene>
    <name evidence="1" type="ORF">bsdcttw_21380</name>
</gene>
<dbReference type="AlphaFoldDB" id="A0A7I8DN16"/>
<evidence type="ECO:0008006" key="3">
    <source>
        <dbReference type="Google" id="ProtNLM"/>
    </source>
</evidence>
<organism evidence="1 2">
    <name type="scientific">Anaerocolumna chitinilytica</name>
    <dbReference type="NCBI Taxonomy" id="1727145"/>
    <lineage>
        <taxon>Bacteria</taxon>
        <taxon>Bacillati</taxon>
        <taxon>Bacillota</taxon>
        <taxon>Clostridia</taxon>
        <taxon>Lachnospirales</taxon>
        <taxon>Lachnospiraceae</taxon>
        <taxon>Anaerocolumna</taxon>
    </lineage>
</organism>
<evidence type="ECO:0000313" key="2">
    <source>
        <dbReference type="Proteomes" id="UP000515703"/>
    </source>
</evidence>
<evidence type="ECO:0000313" key="1">
    <source>
        <dbReference type="EMBL" id="BCJ99097.1"/>
    </source>
</evidence>
<accession>A0A7I8DN16</accession>
<dbReference type="KEGG" id="acht:bsdcttw_21380"/>
<dbReference type="EMBL" id="AP023368">
    <property type="protein sequence ID" value="BCJ99097.1"/>
    <property type="molecule type" value="Genomic_DNA"/>
</dbReference>
<reference evidence="1 2" key="2">
    <citation type="submission" date="2020-08" db="EMBL/GenBank/DDBJ databases">
        <authorList>
            <person name="Ueki A."/>
            <person name="Tonouchi A."/>
        </authorList>
    </citation>
    <scope>NUCLEOTIDE SEQUENCE [LARGE SCALE GENOMIC DNA]</scope>
    <source>
        <strain evidence="1 2">CTTW</strain>
    </source>
</reference>